<accession>A0A8S9QJL9</accession>
<evidence type="ECO:0000256" key="6">
    <source>
        <dbReference type="SAM" id="MobiDB-lite"/>
    </source>
</evidence>
<dbReference type="InterPro" id="IPR002061">
    <property type="entry name" value="Scorpion_toxinL/defensin"/>
</dbReference>
<dbReference type="SMART" id="SM00505">
    <property type="entry name" value="Knot1"/>
    <property type="match status" value="1"/>
</dbReference>
<evidence type="ECO:0000256" key="2">
    <source>
        <dbReference type="ARBA" id="ARBA00022525"/>
    </source>
</evidence>
<dbReference type="InterPro" id="IPR053793">
    <property type="entry name" value="PB1-like"/>
</dbReference>
<dbReference type="PROSITE" id="PS51745">
    <property type="entry name" value="PB1"/>
    <property type="match status" value="1"/>
</dbReference>
<keyword evidence="3" id="KW-0929">Antimicrobial</keyword>
<evidence type="ECO:0000313" key="9">
    <source>
        <dbReference type="Proteomes" id="UP000712600"/>
    </source>
</evidence>
<evidence type="ECO:0000259" key="7">
    <source>
        <dbReference type="PROSITE" id="PS51745"/>
    </source>
</evidence>
<dbReference type="GO" id="GO:0019871">
    <property type="term" value="F:sodium channel inhibitor activity"/>
    <property type="evidence" value="ECO:0007669"/>
    <property type="project" value="InterPro"/>
</dbReference>
<dbReference type="GO" id="GO:0005576">
    <property type="term" value="C:extracellular region"/>
    <property type="evidence" value="ECO:0007669"/>
    <property type="project" value="UniProtKB-SubCell"/>
</dbReference>
<comment type="similarity">
    <text evidence="5">Belongs to the DEFL family. Protease inhibitor I18 (RTI/MTI-2) subfamily.</text>
</comment>
<dbReference type="GO" id="GO:0031640">
    <property type="term" value="P:killing of cells of another organism"/>
    <property type="evidence" value="ECO:0007669"/>
    <property type="project" value="UniProtKB-KW"/>
</dbReference>
<sequence>MSDSSNCSAALMLGSSSTSMDDWNQMRTHKSNSGQSESTALTVKATYREDTIRFKFETSVGCSQLYKEVGKRFKLQEGSFQLKYLDDEEEWVLMDVRFLVRDLPAPIGSSGGSNGYLGTDVPEIEAQDSQCLREYGGDVGFSFCAPRILPTFCYTRCRENKGAKGGRCRWGPGTNVKCLCDYCNDKP</sequence>
<dbReference type="SUPFAM" id="SSF57095">
    <property type="entry name" value="Scorpion toxin-like"/>
    <property type="match status" value="1"/>
</dbReference>
<dbReference type="GO" id="GO:0003700">
    <property type="term" value="F:DNA-binding transcription factor activity"/>
    <property type="evidence" value="ECO:0007669"/>
    <property type="project" value="InterPro"/>
</dbReference>
<comment type="subcellular location">
    <subcellularLocation>
        <location evidence="1">Secreted</location>
    </subcellularLocation>
</comment>
<dbReference type="InterPro" id="IPR000270">
    <property type="entry name" value="PB1_dom"/>
</dbReference>
<dbReference type="GO" id="GO:0050832">
    <property type="term" value="P:defense response to fungus"/>
    <property type="evidence" value="ECO:0007669"/>
    <property type="project" value="UniProtKB-KW"/>
</dbReference>
<evidence type="ECO:0000256" key="5">
    <source>
        <dbReference type="ARBA" id="ARBA00038027"/>
    </source>
</evidence>
<feature type="region of interest" description="Disordered" evidence="6">
    <location>
        <begin position="18"/>
        <end position="40"/>
    </location>
</feature>
<proteinExistence type="inferred from homology"/>
<evidence type="ECO:0000256" key="3">
    <source>
        <dbReference type="ARBA" id="ARBA00022529"/>
    </source>
</evidence>
<evidence type="ECO:0000256" key="4">
    <source>
        <dbReference type="ARBA" id="ARBA00022577"/>
    </source>
</evidence>
<feature type="domain" description="PB1" evidence="7">
    <location>
        <begin position="40"/>
        <end position="120"/>
    </location>
</feature>
<keyword evidence="2" id="KW-0964">Secreted</keyword>
<evidence type="ECO:0000256" key="1">
    <source>
        <dbReference type="ARBA" id="ARBA00004613"/>
    </source>
</evidence>
<dbReference type="Proteomes" id="UP000712600">
    <property type="component" value="Unassembled WGS sequence"/>
</dbReference>
<dbReference type="Pfam" id="PF00564">
    <property type="entry name" value="PB1"/>
    <property type="match status" value="1"/>
</dbReference>
<dbReference type="AlphaFoldDB" id="A0A8S9QJL9"/>
<reference evidence="8" key="1">
    <citation type="submission" date="2019-12" db="EMBL/GenBank/DDBJ databases">
        <title>Genome sequencing and annotation of Brassica cretica.</title>
        <authorList>
            <person name="Studholme D.J."/>
            <person name="Sarris P."/>
        </authorList>
    </citation>
    <scope>NUCLEOTIDE SEQUENCE</scope>
    <source>
        <strain evidence="8">PFS-109/04</strain>
        <tissue evidence="8">Leaf</tissue>
    </source>
</reference>
<dbReference type="InterPro" id="IPR036574">
    <property type="entry name" value="Scorpion_toxin-like_sf"/>
</dbReference>
<comment type="caution">
    <text evidence="8">The sequence shown here is derived from an EMBL/GenBank/DDBJ whole genome shotgun (WGS) entry which is preliminary data.</text>
</comment>
<dbReference type="Gene3D" id="3.30.30.10">
    <property type="entry name" value="Knottin, scorpion toxin-like"/>
    <property type="match status" value="1"/>
</dbReference>
<dbReference type="EMBL" id="QGKX02000996">
    <property type="protein sequence ID" value="KAF3553024.1"/>
    <property type="molecule type" value="Genomic_DNA"/>
</dbReference>
<keyword evidence="4" id="KW-0295">Fungicide</keyword>
<dbReference type="SMART" id="SM00666">
    <property type="entry name" value="PB1"/>
    <property type="match status" value="1"/>
</dbReference>
<dbReference type="SUPFAM" id="SSF54277">
    <property type="entry name" value="CAD &amp; PB1 domains"/>
    <property type="match status" value="1"/>
</dbReference>
<protein>
    <recommendedName>
        <fullName evidence="7">PB1 domain-containing protein</fullName>
    </recommendedName>
</protein>
<dbReference type="Gene3D" id="3.10.20.90">
    <property type="entry name" value="Phosphatidylinositol 3-kinase Catalytic Subunit, Chain A, domain 1"/>
    <property type="match status" value="1"/>
</dbReference>
<dbReference type="Pfam" id="PF00537">
    <property type="entry name" value="Toxin_3"/>
    <property type="match status" value="1"/>
</dbReference>
<dbReference type="InterPro" id="IPR003614">
    <property type="entry name" value="Knottins"/>
</dbReference>
<name>A0A8S9QJL9_BRACR</name>
<organism evidence="8 9">
    <name type="scientific">Brassica cretica</name>
    <name type="common">Mustard</name>
    <dbReference type="NCBI Taxonomy" id="69181"/>
    <lineage>
        <taxon>Eukaryota</taxon>
        <taxon>Viridiplantae</taxon>
        <taxon>Streptophyta</taxon>
        <taxon>Embryophyta</taxon>
        <taxon>Tracheophyta</taxon>
        <taxon>Spermatophyta</taxon>
        <taxon>Magnoliopsida</taxon>
        <taxon>eudicotyledons</taxon>
        <taxon>Gunneridae</taxon>
        <taxon>Pentapetalae</taxon>
        <taxon>rosids</taxon>
        <taxon>malvids</taxon>
        <taxon>Brassicales</taxon>
        <taxon>Brassicaceae</taxon>
        <taxon>Brassiceae</taxon>
        <taxon>Brassica</taxon>
    </lineage>
</organism>
<dbReference type="PANTHER" id="PTHR32002">
    <property type="entry name" value="PROTEIN NLP8"/>
    <property type="match status" value="1"/>
</dbReference>
<dbReference type="InterPro" id="IPR045012">
    <property type="entry name" value="NLP"/>
</dbReference>
<dbReference type="PANTHER" id="PTHR32002:SF41">
    <property type="entry name" value="PROTEIN NLP8"/>
    <property type="match status" value="1"/>
</dbReference>
<evidence type="ECO:0000313" key="8">
    <source>
        <dbReference type="EMBL" id="KAF3553024.1"/>
    </source>
</evidence>
<gene>
    <name evidence="8" type="ORF">F2Q69_00010593</name>
</gene>